<evidence type="ECO:0000256" key="6">
    <source>
        <dbReference type="ARBA" id="ARBA00022801"/>
    </source>
</evidence>
<dbReference type="InterPro" id="IPR000086">
    <property type="entry name" value="NUDIX_hydrolase_dom"/>
</dbReference>
<comment type="cofactor">
    <cofactor evidence="1">
        <name>Mg(2+)</name>
        <dbReference type="ChEBI" id="CHEBI:18420"/>
    </cofactor>
</comment>
<sequence length="200" mass="22208">MNDNKSFKYEIIKEESLYKGFFGAIRFHLRHTLFKGGMSSSFGREVFMRTPAAGVLLYDDAQDKVVLIEQFRVGPMVAKDNAWMLEVVAGIAEPGEDPEEVAIREAVEEAGCTVTKLLPISSYYPSPGACNEIIHLYCGLTDSTGAGGIHGLDEENEDIKVHVLSSGDALELLDRGTINNATTIIALQWLREYRQKQHQN</sequence>
<dbReference type="EC" id="3.6.1.13" evidence="3"/>
<dbReference type="PANTHER" id="PTHR11839:SF5">
    <property type="entry name" value="ADP-RIBOSE PYROPHOSPHATASE"/>
    <property type="match status" value="1"/>
</dbReference>
<evidence type="ECO:0000256" key="11">
    <source>
        <dbReference type="ARBA" id="ARBA00033056"/>
    </source>
</evidence>
<comment type="similarity">
    <text evidence="2">Belongs to the Nudix hydrolase family. NudF subfamily.</text>
</comment>
<protein>
    <recommendedName>
        <fullName evidence="4">ADP-ribose pyrophosphatase</fullName>
        <ecNumber evidence="3">3.6.1.13</ecNumber>
    </recommendedName>
    <alternativeName>
        <fullName evidence="9">ADP-ribose diphosphatase</fullName>
    </alternativeName>
    <alternativeName>
        <fullName evidence="11">ADP-ribose phosphohydrolase</fullName>
    </alternativeName>
    <alternativeName>
        <fullName evidence="10">Adenosine diphosphoribose pyrophosphatase</fullName>
    </alternativeName>
</protein>
<keyword evidence="15" id="KW-1185">Reference proteome</keyword>
<evidence type="ECO:0000256" key="12">
    <source>
        <dbReference type="ARBA" id="ARBA00049546"/>
    </source>
</evidence>
<keyword evidence="6" id="KW-0378">Hydrolase</keyword>
<evidence type="ECO:0000256" key="5">
    <source>
        <dbReference type="ARBA" id="ARBA00022723"/>
    </source>
</evidence>
<evidence type="ECO:0000256" key="7">
    <source>
        <dbReference type="ARBA" id="ARBA00022842"/>
    </source>
</evidence>
<evidence type="ECO:0000259" key="13">
    <source>
        <dbReference type="PROSITE" id="PS51462"/>
    </source>
</evidence>
<dbReference type="InterPro" id="IPR004385">
    <property type="entry name" value="NDP_pyrophosphatase"/>
</dbReference>
<dbReference type="PROSITE" id="PS51462">
    <property type="entry name" value="NUDIX"/>
    <property type="match status" value="1"/>
</dbReference>
<evidence type="ECO:0000256" key="2">
    <source>
        <dbReference type="ARBA" id="ARBA00007482"/>
    </source>
</evidence>
<dbReference type="Pfam" id="PF00293">
    <property type="entry name" value="NUDIX"/>
    <property type="match status" value="1"/>
</dbReference>
<dbReference type="EMBL" id="JAMFLX010000001">
    <property type="protein sequence ID" value="MCL6268381.1"/>
    <property type="molecule type" value="Genomic_DNA"/>
</dbReference>
<keyword evidence="7" id="KW-0460">Magnesium</keyword>
<gene>
    <name evidence="14" type="ORF">M3P05_00260</name>
</gene>
<evidence type="ECO:0000256" key="1">
    <source>
        <dbReference type="ARBA" id="ARBA00001946"/>
    </source>
</evidence>
<evidence type="ECO:0000256" key="10">
    <source>
        <dbReference type="ARBA" id="ARBA00030308"/>
    </source>
</evidence>
<dbReference type="Proteomes" id="UP001203338">
    <property type="component" value="Unassembled WGS sequence"/>
</dbReference>
<dbReference type="PROSITE" id="PS00893">
    <property type="entry name" value="NUDIX_BOX"/>
    <property type="match status" value="1"/>
</dbReference>
<keyword evidence="5" id="KW-0479">Metal-binding</keyword>
<dbReference type="SUPFAM" id="SSF55811">
    <property type="entry name" value="Nudix"/>
    <property type="match status" value="1"/>
</dbReference>
<dbReference type="InterPro" id="IPR015797">
    <property type="entry name" value="NUDIX_hydrolase-like_dom_sf"/>
</dbReference>
<dbReference type="CDD" id="cd24155">
    <property type="entry name" value="NUDIX_ADPRase"/>
    <property type="match status" value="1"/>
</dbReference>
<dbReference type="NCBIfam" id="TIGR00052">
    <property type="entry name" value="nudix-type nucleoside diphosphatase, YffH/AdpP family"/>
    <property type="match status" value="1"/>
</dbReference>
<proteinExistence type="inferred from homology"/>
<dbReference type="Gene3D" id="3.90.79.10">
    <property type="entry name" value="Nucleoside Triphosphate Pyrophosphohydrolase"/>
    <property type="match status" value="1"/>
</dbReference>
<evidence type="ECO:0000256" key="3">
    <source>
        <dbReference type="ARBA" id="ARBA00012453"/>
    </source>
</evidence>
<comment type="catalytic activity">
    <reaction evidence="12">
        <text>ADP-D-ribose + H2O = D-ribose 5-phosphate + AMP + 2 H(+)</text>
        <dbReference type="Rhea" id="RHEA:10412"/>
        <dbReference type="ChEBI" id="CHEBI:15377"/>
        <dbReference type="ChEBI" id="CHEBI:15378"/>
        <dbReference type="ChEBI" id="CHEBI:57967"/>
        <dbReference type="ChEBI" id="CHEBI:78346"/>
        <dbReference type="ChEBI" id="CHEBI:456215"/>
        <dbReference type="EC" id="3.6.1.13"/>
    </reaction>
</comment>
<reference evidence="14 15" key="1">
    <citation type="submission" date="2022-05" db="EMBL/GenBank/DDBJ databases">
        <authorList>
            <person name="Park J.-S."/>
        </authorList>
    </citation>
    <scope>NUCLEOTIDE SEQUENCE [LARGE SCALE GENOMIC DNA]</scope>
    <source>
        <strain evidence="14 15">2012CJ34-2</strain>
    </source>
</reference>
<evidence type="ECO:0000313" key="15">
    <source>
        <dbReference type="Proteomes" id="UP001203338"/>
    </source>
</evidence>
<name>A0ABT0PB01_9GAMM</name>
<dbReference type="PANTHER" id="PTHR11839">
    <property type="entry name" value="UDP/ADP-SUGAR PYROPHOSPHATASE"/>
    <property type="match status" value="1"/>
</dbReference>
<comment type="caution">
    <text evidence="14">The sequence shown here is derived from an EMBL/GenBank/DDBJ whole genome shotgun (WGS) entry which is preliminary data.</text>
</comment>
<feature type="domain" description="Nudix hydrolase" evidence="13">
    <location>
        <begin position="48"/>
        <end position="186"/>
    </location>
</feature>
<evidence type="ECO:0000256" key="9">
    <source>
        <dbReference type="ARBA" id="ARBA00030162"/>
    </source>
</evidence>
<organism evidence="14 15">
    <name type="scientific">Parendozoicomonas callyspongiae</name>
    <dbReference type="NCBI Taxonomy" id="2942213"/>
    <lineage>
        <taxon>Bacteria</taxon>
        <taxon>Pseudomonadati</taxon>
        <taxon>Pseudomonadota</taxon>
        <taxon>Gammaproteobacteria</taxon>
        <taxon>Oceanospirillales</taxon>
        <taxon>Endozoicomonadaceae</taxon>
        <taxon>Parendozoicomonas</taxon>
    </lineage>
</organism>
<evidence type="ECO:0000256" key="4">
    <source>
        <dbReference type="ARBA" id="ARBA00013297"/>
    </source>
</evidence>
<evidence type="ECO:0000313" key="14">
    <source>
        <dbReference type="EMBL" id="MCL6268381.1"/>
    </source>
</evidence>
<accession>A0ABT0PB01</accession>
<evidence type="ECO:0000256" key="8">
    <source>
        <dbReference type="ARBA" id="ARBA00025164"/>
    </source>
</evidence>
<comment type="function">
    <text evidence="8">Acts on ADP-mannose and ADP-glucose as well as ADP-ribose. Prevents glycogen biosynthesis. The reaction catalyzed by this enzyme is a limiting step of the gluconeogenic process.</text>
</comment>
<dbReference type="RefSeq" id="WP_249697219.1">
    <property type="nucleotide sequence ID" value="NZ_JAMFLX010000001.1"/>
</dbReference>
<dbReference type="InterPro" id="IPR020084">
    <property type="entry name" value="NUDIX_hydrolase_CS"/>
</dbReference>